<dbReference type="Proteomes" id="UP000010792">
    <property type="component" value="Chromosome"/>
</dbReference>
<keyword evidence="1" id="KW-0812">Transmembrane</keyword>
<evidence type="ECO:0000256" key="1">
    <source>
        <dbReference type="SAM" id="Phobius"/>
    </source>
</evidence>
<gene>
    <name evidence="2" type="ORF">NT26_1930</name>
</gene>
<organism evidence="2 3">
    <name type="scientific">Pseudorhizobium banfieldiae</name>
    <dbReference type="NCBI Taxonomy" id="1125847"/>
    <lineage>
        <taxon>Bacteria</taxon>
        <taxon>Pseudomonadati</taxon>
        <taxon>Pseudomonadota</taxon>
        <taxon>Alphaproteobacteria</taxon>
        <taxon>Hyphomicrobiales</taxon>
        <taxon>Rhizobiaceae</taxon>
        <taxon>Rhizobium/Agrobacterium group</taxon>
        <taxon>Pseudorhizobium</taxon>
    </lineage>
</organism>
<dbReference type="EMBL" id="FO082820">
    <property type="protein sequence ID" value="CCF19654.1"/>
    <property type="molecule type" value="Genomic_DNA"/>
</dbReference>
<dbReference type="AlphaFoldDB" id="L0NFL6"/>
<keyword evidence="1" id="KW-1133">Transmembrane helix</keyword>
<protein>
    <submittedName>
        <fullName evidence="2">Uncharacterized protein</fullName>
    </submittedName>
</protein>
<keyword evidence="3" id="KW-1185">Reference proteome</keyword>
<evidence type="ECO:0000313" key="2">
    <source>
        <dbReference type="EMBL" id="CCF19654.1"/>
    </source>
</evidence>
<sequence>MMAELSPLLISSMAFRACRAKICRISTSRVLSPIVCRARCTRSIGRDWDGESARWVAGASNAIAVAAMGTMILKMLFQSILPPNRRHSVKKGRAAP</sequence>
<reference evidence="2 3" key="1">
    <citation type="journal article" date="2013" name="Genome Biol. Evol.">
        <title>Life in an arsenic-containing gold mine: genome and physiology of the autotrophic arsenite-oxidizing bacterium rhizobium sp. NT-26.</title>
        <authorList>
            <person name="Andres J."/>
            <person name="Arsene-Ploetze F."/>
            <person name="Barbe V."/>
            <person name="Brochier-Armanet C."/>
            <person name="Cleiss-Arnold J."/>
            <person name="Coppee J.Y."/>
            <person name="Dillies M.A."/>
            <person name="Geist"/>
            <person name="L"/>
            <person name="Joublin A."/>
            <person name="Koechler S."/>
            <person name="Lassalle F."/>
            <person name="Marchal M."/>
            <person name="Medigue C."/>
            <person name="Muller D."/>
            <person name="Nesme X."/>
            <person name="Plewniak F."/>
            <person name="Proux C."/>
            <person name="Ramirez-Bahena M.H."/>
            <person name="Schenowitz C."/>
            <person name="Sismeiro O."/>
            <person name="Vallenet D."/>
            <person name="Santini J.M."/>
            <person name="Bertin P.N."/>
        </authorList>
    </citation>
    <scope>NUCLEOTIDE SEQUENCE [LARGE SCALE GENOMIC DNA]</scope>
    <source>
        <strain evidence="2 3">NT-26</strain>
    </source>
</reference>
<evidence type="ECO:0000313" key="3">
    <source>
        <dbReference type="Proteomes" id="UP000010792"/>
    </source>
</evidence>
<proteinExistence type="predicted"/>
<feature type="transmembrane region" description="Helical" evidence="1">
    <location>
        <begin position="55"/>
        <end position="77"/>
    </location>
</feature>
<keyword evidence="1" id="KW-0472">Membrane</keyword>
<dbReference type="KEGG" id="rht:NT26_1930"/>
<accession>L0NFL6</accession>
<name>L0NFL6_9HYPH</name>